<dbReference type="EMBL" id="JAFLRJ010001172">
    <property type="protein sequence ID" value="MBO0518061.1"/>
    <property type="molecule type" value="Genomic_DNA"/>
</dbReference>
<evidence type="ECO:0000313" key="2">
    <source>
        <dbReference type="Proteomes" id="UP000664167"/>
    </source>
</evidence>
<organism evidence="1 2">
    <name type="scientific">Streptomyces beijiangensis</name>
    <dbReference type="NCBI Taxonomy" id="163361"/>
    <lineage>
        <taxon>Bacteria</taxon>
        <taxon>Bacillati</taxon>
        <taxon>Actinomycetota</taxon>
        <taxon>Actinomycetes</taxon>
        <taxon>Kitasatosporales</taxon>
        <taxon>Streptomycetaceae</taxon>
        <taxon>Streptomyces</taxon>
    </lineage>
</organism>
<sequence>TLAATSSVGAAADYITTNRGAVGSQARTRLAEAQRRLEKATGLAGTDAQAALAEVQQADALARQAQQLAEQDVRGYGGGG</sequence>
<proteinExistence type="predicted"/>
<name>A0A939FEY0_9ACTN</name>
<keyword evidence="2" id="KW-1185">Reference proteome</keyword>
<dbReference type="AlphaFoldDB" id="A0A939FEY0"/>
<feature type="non-terminal residue" evidence="1">
    <location>
        <position position="1"/>
    </location>
</feature>
<reference evidence="1" key="1">
    <citation type="submission" date="2021-03" db="EMBL/GenBank/DDBJ databases">
        <title>Streptomyces poriferae sp. nov., a novel marine sponge-derived Actinobacteria species with anti-MRSA activity.</title>
        <authorList>
            <person name="Sandoval-Powers M."/>
            <person name="Kralova S."/>
            <person name="Nguyen G.-S."/>
            <person name="Fawwal D."/>
            <person name="Degnes K."/>
            <person name="Klinkenberg G."/>
            <person name="Sletta H."/>
            <person name="Wentzel A."/>
            <person name="Liles M.R."/>
        </authorList>
    </citation>
    <scope>NUCLEOTIDE SEQUENCE</scope>
    <source>
        <strain evidence="1">DSM 41794</strain>
    </source>
</reference>
<gene>
    <name evidence="1" type="ORF">J0695_41040</name>
</gene>
<protein>
    <submittedName>
        <fullName evidence="1">TPM domain-containing protein</fullName>
    </submittedName>
</protein>
<accession>A0A939FEY0</accession>
<comment type="caution">
    <text evidence="1">The sequence shown here is derived from an EMBL/GenBank/DDBJ whole genome shotgun (WGS) entry which is preliminary data.</text>
</comment>
<dbReference type="Proteomes" id="UP000664167">
    <property type="component" value="Unassembled WGS sequence"/>
</dbReference>
<evidence type="ECO:0000313" key="1">
    <source>
        <dbReference type="EMBL" id="MBO0518061.1"/>
    </source>
</evidence>
<feature type="non-terminal residue" evidence="1">
    <location>
        <position position="80"/>
    </location>
</feature>